<reference evidence="2 3" key="1">
    <citation type="submission" date="2019-05" db="EMBL/GenBank/DDBJ databases">
        <title>Another draft genome of Portunus trituberculatus and its Hox gene families provides insights of decapod evolution.</title>
        <authorList>
            <person name="Jeong J.-H."/>
            <person name="Song I."/>
            <person name="Kim S."/>
            <person name="Choi T."/>
            <person name="Kim D."/>
            <person name="Ryu S."/>
            <person name="Kim W."/>
        </authorList>
    </citation>
    <scope>NUCLEOTIDE SEQUENCE [LARGE SCALE GENOMIC DNA]</scope>
    <source>
        <tissue evidence="2">Muscle</tissue>
    </source>
</reference>
<name>A0A5B7HI97_PORTR</name>
<feature type="region of interest" description="Disordered" evidence="1">
    <location>
        <begin position="68"/>
        <end position="90"/>
    </location>
</feature>
<gene>
    <name evidence="2" type="ORF">E2C01_063876</name>
</gene>
<organism evidence="2 3">
    <name type="scientific">Portunus trituberculatus</name>
    <name type="common">Swimming crab</name>
    <name type="synonym">Neptunus trituberculatus</name>
    <dbReference type="NCBI Taxonomy" id="210409"/>
    <lineage>
        <taxon>Eukaryota</taxon>
        <taxon>Metazoa</taxon>
        <taxon>Ecdysozoa</taxon>
        <taxon>Arthropoda</taxon>
        <taxon>Crustacea</taxon>
        <taxon>Multicrustacea</taxon>
        <taxon>Malacostraca</taxon>
        <taxon>Eumalacostraca</taxon>
        <taxon>Eucarida</taxon>
        <taxon>Decapoda</taxon>
        <taxon>Pleocyemata</taxon>
        <taxon>Brachyura</taxon>
        <taxon>Eubrachyura</taxon>
        <taxon>Portunoidea</taxon>
        <taxon>Portunidae</taxon>
        <taxon>Portuninae</taxon>
        <taxon>Portunus</taxon>
    </lineage>
</organism>
<evidence type="ECO:0000313" key="2">
    <source>
        <dbReference type="EMBL" id="MPC69646.1"/>
    </source>
</evidence>
<keyword evidence="3" id="KW-1185">Reference proteome</keyword>
<protein>
    <submittedName>
        <fullName evidence="2">Uncharacterized protein</fullName>
    </submittedName>
</protein>
<dbReference type="AlphaFoldDB" id="A0A5B7HI97"/>
<accession>A0A5B7HI97</accession>
<dbReference type="EMBL" id="VSRR010029770">
    <property type="protein sequence ID" value="MPC69646.1"/>
    <property type="molecule type" value="Genomic_DNA"/>
</dbReference>
<comment type="caution">
    <text evidence="2">The sequence shown here is derived from an EMBL/GenBank/DDBJ whole genome shotgun (WGS) entry which is preliminary data.</text>
</comment>
<proteinExistence type="predicted"/>
<evidence type="ECO:0000313" key="3">
    <source>
        <dbReference type="Proteomes" id="UP000324222"/>
    </source>
</evidence>
<sequence>MLKINNPNEVKKSVSPPVASHPLPSISLYLLTDNAVNASILLRREIQTTKVSRCRLAHVFATYTSSRVDESVSVPYLPPSRDRSPYSGPH</sequence>
<dbReference type="Proteomes" id="UP000324222">
    <property type="component" value="Unassembled WGS sequence"/>
</dbReference>
<evidence type="ECO:0000256" key="1">
    <source>
        <dbReference type="SAM" id="MobiDB-lite"/>
    </source>
</evidence>